<feature type="transmembrane region" description="Helical" evidence="10">
    <location>
        <begin position="111"/>
        <end position="131"/>
    </location>
</feature>
<feature type="transmembrane region" description="Helical" evidence="10">
    <location>
        <begin position="151"/>
        <end position="172"/>
    </location>
</feature>
<comment type="subcellular location">
    <subcellularLocation>
        <location evidence="1">Membrane</location>
        <topology evidence="1">Multi-pass membrane protein</topology>
    </subcellularLocation>
</comment>
<feature type="transmembrane region" description="Helical" evidence="10">
    <location>
        <begin position="36"/>
        <end position="58"/>
    </location>
</feature>
<sequence>MDPKIFENTSSEPADTSPAMDSVGIMNEPGVKSLFLIAYLLVFFSCVIGNSIILVVIITNKSMRTVTNFFLANLAIADLLVGVFCVFQNAAHFVLFEHGTWPFGRILCHSYIYFLHMIPNSSAGILVLLSIERFIAVLRPMLVQDLMTKSVLIVSTVLVWAMSAIMNLPYLIAVQYIELFDPETGEEHGICTRRFLMMADVNILQVVTVINLVVWYVVPLTLLLIIYITIGFVLMRTTEKYSITRSSQYSQNTSRAKLIVTKNGTSKKLPNIEAVDSRKRVIKLVVVLVFSFAVLSLPRYMYLTWSVWRETNAPRCLNCLSALVQPATFLMMFVISGVNPILYAFLSQRFRTAIADTLTCASDKEKRKQQVQMVVRRFRTSENGSSSWNRNGVGFLNNEYTTGYDGCTTRNDSLELETSLIS</sequence>
<keyword evidence="6 8" id="KW-0675">Receptor</keyword>
<evidence type="ECO:0000259" key="11">
    <source>
        <dbReference type="PROSITE" id="PS50262"/>
    </source>
</evidence>
<evidence type="ECO:0000256" key="5">
    <source>
        <dbReference type="ARBA" id="ARBA00023136"/>
    </source>
</evidence>
<feature type="transmembrane region" description="Helical" evidence="10">
    <location>
        <begin position="281"/>
        <end position="302"/>
    </location>
</feature>
<dbReference type="Pfam" id="PF00001">
    <property type="entry name" value="7tm_1"/>
    <property type="match status" value="1"/>
</dbReference>
<dbReference type="PROSITE" id="PS50262">
    <property type="entry name" value="G_PROTEIN_RECEP_F1_2"/>
    <property type="match status" value="1"/>
</dbReference>
<dbReference type="PROSITE" id="PS00237">
    <property type="entry name" value="G_PROTEIN_RECEP_F1_1"/>
    <property type="match status" value="1"/>
</dbReference>
<comment type="similarity">
    <text evidence="8">Belongs to the G-protein coupled receptor 1 family.</text>
</comment>
<dbReference type="Proteomes" id="UP000887540">
    <property type="component" value="Unplaced"/>
</dbReference>
<keyword evidence="5 10" id="KW-0472">Membrane</keyword>
<dbReference type="PRINTS" id="PR00237">
    <property type="entry name" value="GPCRRHODOPSN"/>
</dbReference>
<dbReference type="AlphaFoldDB" id="A0A914CBN7"/>
<proteinExistence type="inferred from homology"/>
<evidence type="ECO:0000256" key="6">
    <source>
        <dbReference type="ARBA" id="ARBA00023170"/>
    </source>
</evidence>
<dbReference type="PANTHER" id="PTHR24243:SF224">
    <property type="entry name" value="G-PROTEIN COUPLED RECEPTOR 19-RELATED"/>
    <property type="match status" value="1"/>
</dbReference>
<feature type="domain" description="G-protein coupled receptors family 1 profile" evidence="11">
    <location>
        <begin position="49"/>
        <end position="343"/>
    </location>
</feature>
<feature type="transmembrane region" description="Helical" evidence="10">
    <location>
        <begin position="322"/>
        <end position="346"/>
    </location>
</feature>
<dbReference type="InterPro" id="IPR017452">
    <property type="entry name" value="GPCR_Rhodpsn_7TM"/>
</dbReference>
<dbReference type="GO" id="GO:0004930">
    <property type="term" value="F:G protein-coupled receptor activity"/>
    <property type="evidence" value="ECO:0007669"/>
    <property type="project" value="UniProtKB-KW"/>
</dbReference>
<feature type="transmembrane region" description="Helical" evidence="10">
    <location>
        <begin position="70"/>
        <end position="91"/>
    </location>
</feature>
<evidence type="ECO:0000313" key="12">
    <source>
        <dbReference type="Proteomes" id="UP000887540"/>
    </source>
</evidence>
<keyword evidence="2 8" id="KW-0812">Transmembrane</keyword>
<protein>
    <submittedName>
        <fullName evidence="13">G-protein coupled receptors family 1 profile domain-containing protein</fullName>
    </submittedName>
</protein>
<keyword evidence="12" id="KW-1185">Reference proteome</keyword>
<dbReference type="InterPro" id="IPR000276">
    <property type="entry name" value="GPCR_Rhodpsn"/>
</dbReference>
<dbReference type="SUPFAM" id="SSF81321">
    <property type="entry name" value="Family A G protein-coupled receptor-like"/>
    <property type="match status" value="1"/>
</dbReference>
<name>A0A914CBN7_9BILA</name>
<evidence type="ECO:0000256" key="9">
    <source>
        <dbReference type="SAM" id="MobiDB-lite"/>
    </source>
</evidence>
<organism evidence="12 13">
    <name type="scientific">Acrobeloides nanus</name>
    <dbReference type="NCBI Taxonomy" id="290746"/>
    <lineage>
        <taxon>Eukaryota</taxon>
        <taxon>Metazoa</taxon>
        <taxon>Ecdysozoa</taxon>
        <taxon>Nematoda</taxon>
        <taxon>Chromadorea</taxon>
        <taxon>Rhabditida</taxon>
        <taxon>Tylenchina</taxon>
        <taxon>Cephalobomorpha</taxon>
        <taxon>Cephaloboidea</taxon>
        <taxon>Cephalobidae</taxon>
        <taxon>Acrobeloides</taxon>
    </lineage>
</organism>
<evidence type="ECO:0000256" key="4">
    <source>
        <dbReference type="ARBA" id="ARBA00023040"/>
    </source>
</evidence>
<accession>A0A914CBN7</accession>
<evidence type="ECO:0000256" key="7">
    <source>
        <dbReference type="ARBA" id="ARBA00023224"/>
    </source>
</evidence>
<evidence type="ECO:0000256" key="10">
    <source>
        <dbReference type="SAM" id="Phobius"/>
    </source>
</evidence>
<evidence type="ECO:0000256" key="3">
    <source>
        <dbReference type="ARBA" id="ARBA00022989"/>
    </source>
</evidence>
<evidence type="ECO:0000313" key="13">
    <source>
        <dbReference type="WBParaSite" id="ACRNAN_Path_700.g2626.t1"/>
    </source>
</evidence>
<evidence type="ECO:0000256" key="8">
    <source>
        <dbReference type="RuleBase" id="RU000688"/>
    </source>
</evidence>
<dbReference type="Gene3D" id="1.20.1070.10">
    <property type="entry name" value="Rhodopsin 7-helix transmembrane proteins"/>
    <property type="match status" value="1"/>
</dbReference>
<keyword evidence="4 8" id="KW-0297">G-protein coupled receptor</keyword>
<keyword evidence="3 10" id="KW-1133">Transmembrane helix</keyword>
<keyword evidence="7 8" id="KW-0807">Transducer</keyword>
<reference evidence="13" key="1">
    <citation type="submission" date="2022-11" db="UniProtKB">
        <authorList>
            <consortium name="WormBaseParasite"/>
        </authorList>
    </citation>
    <scope>IDENTIFICATION</scope>
</reference>
<dbReference type="PANTHER" id="PTHR24243">
    <property type="entry name" value="G-PROTEIN COUPLED RECEPTOR"/>
    <property type="match status" value="1"/>
</dbReference>
<dbReference type="GO" id="GO:0005886">
    <property type="term" value="C:plasma membrane"/>
    <property type="evidence" value="ECO:0007669"/>
    <property type="project" value="TreeGrafter"/>
</dbReference>
<evidence type="ECO:0000256" key="2">
    <source>
        <dbReference type="ARBA" id="ARBA00022692"/>
    </source>
</evidence>
<feature type="transmembrane region" description="Helical" evidence="10">
    <location>
        <begin position="213"/>
        <end position="235"/>
    </location>
</feature>
<dbReference type="WBParaSite" id="ACRNAN_Path_700.g2626.t1">
    <property type="protein sequence ID" value="ACRNAN_Path_700.g2626.t1"/>
    <property type="gene ID" value="ACRNAN_Path_700.g2626"/>
</dbReference>
<feature type="region of interest" description="Disordered" evidence="9">
    <location>
        <begin position="1"/>
        <end position="21"/>
    </location>
</feature>
<evidence type="ECO:0000256" key="1">
    <source>
        <dbReference type="ARBA" id="ARBA00004141"/>
    </source>
</evidence>